<gene>
    <name evidence="2" type="ORF">SAMN06295910_0519</name>
</gene>
<dbReference type="Proteomes" id="UP000192934">
    <property type="component" value="Chromosome I"/>
</dbReference>
<feature type="transmembrane region" description="Helical" evidence="1">
    <location>
        <begin position="117"/>
        <end position="134"/>
    </location>
</feature>
<evidence type="ECO:0000256" key="1">
    <source>
        <dbReference type="SAM" id="Phobius"/>
    </source>
</evidence>
<keyword evidence="1" id="KW-0812">Transmembrane</keyword>
<evidence type="ECO:0000313" key="2">
    <source>
        <dbReference type="EMBL" id="SMF61529.1"/>
    </source>
</evidence>
<dbReference type="EMBL" id="LT840185">
    <property type="protein sequence ID" value="SMF61529.1"/>
    <property type="molecule type" value="Genomic_DNA"/>
</dbReference>
<dbReference type="OrthoDB" id="7449450at2"/>
<dbReference type="STRING" id="941907.SAMN06295910_0519"/>
<sequence length="155" mass="16703">MVHRVIDGTIQVATLKRETRRRCQFQDVTLLSLDGLEVKFRKLTVPAALAGAIAPGTSGRFYLHGLGARPSVHGVRTHDGQTGFGFSRGAEWAMLIAGAVAMIAAAVALMVRNDWCLGLALHVAVLATIATLLFRRSRIVADRTFRADLAQPARG</sequence>
<keyword evidence="1" id="KW-0472">Membrane</keyword>
<dbReference type="RefSeq" id="WP_157123661.1">
    <property type="nucleotide sequence ID" value="NZ_LT840185.1"/>
</dbReference>
<keyword evidence="1" id="KW-1133">Transmembrane helix</keyword>
<accession>A0A1X7FZL9</accession>
<name>A0A1X7FZL9_9SPHN</name>
<dbReference type="AlphaFoldDB" id="A0A1X7FZL9"/>
<feature type="transmembrane region" description="Helical" evidence="1">
    <location>
        <begin position="92"/>
        <end position="111"/>
    </location>
</feature>
<keyword evidence="3" id="KW-1185">Reference proteome</keyword>
<evidence type="ECO:0000313" key="3">
    <source>
        <dbReference type="Proteomes" id="UP000192934"/>
    </source>
</evidence>
<reference evidence="3" key="1">
    <citation type="submission" date="2017-04" db="EMBL/GenBank/DDBJ databases">
        <authorList>
            <person name="Varghese N."/>
            <person name="Submissions S."/>
        </authorList>
    </citation>
    <scope>NUCLEOTIDE SEQUENCE [LARGE SCALE GENOMIC DNA]</scope>
    <source>
        <strain evidence="3">Dd16</strain>
    </source>
</reference>
<protein>
    <submittedName>
        <fullName evidence="2">Uncharacterized protein</fullName>
    </submittedName>
</protein>
<organism evidence="2 3">
    <name type="scientific">Allosphingosinicella indica</name>
    <dbReference type="NCBI Taxonomy" id="941907"/>
    <lineage>
        <taxon>Bacteria</taxon>
        <taxon>Pseudomonadati</taxon>
        <taxon>Pseudomonadota</taxon>
        <taxon>Alphaproteobacteria</taxon>
        <taxon>Sphingomonadales</taxon>
        <taxon>Sphingomonadaceae</taxon>
        <taxon>Allosphingosinicella</taxon>
    </lineage>
</organism>
<proteinExistence type="predicted"/>